<reference evidence="1 2" key="1">
    <citation type="journal article" date="2020" name="Cell">
        <title>Large-Scale Comparative Analyses of Tick Genomes Elucidate Their Genetic Diversity and Vector Capacities.</title>
        <authorList>
            <consortium name="Tick Genome and Microbiome Consortium (TIGMIC)"/>
            <person name="Jia N."/>
            <person name="Wang J."/>
            <person name="Shi W."/>
            <person name="Du L."/>
            <person name="Sun Y."/>
            <person name="Zhan W."/>
            <person name="Jiang J.F."/>
            <person name="Wang Q."/>
            <person name="Zhang B."/>
            <person name="Ji P."/>
            <person name="Bell-Sakyi L."/>
            <person name="Cui X.M."/>
            <person name="Yuan T.T."/>
            <person name="Jiang B.G."/>
            <person name="Yang W.F."/>
            <person name="Lam T.T."/>
            <person name="Chang Q.C."/>
            <person name="Ding S.J."/>
            <person name="Wang X.J."/>
            <person name="Zhu J.G."/>
            <person name="Ruan X.D."/>
            <person name="Zhao L."/>
            <person name="Wei J.T."/>
            <person name="Ye R.Z."/>
            <person name="Que T.C."/>
            <person name="Du C.H."/>
            <person name="Zhou Y.H."/>
            <person name="Cheng J.X."/>
            <person name="Dai P.F."/>
            <person name="Guo W.B."/>
            <person name="Han X.H."/>
            <person name="Huang E.J."/>
            <person name="Li L.F."/>
            <person name="Wei W."/>
            <person name="Gao Y.C."/>
            <person name="Liu J.Z."/>
            <person name="Shao H.Z."/>
            <person name="Wang X."/>
            <person name="Wang C.C."/>
            <person name="Yang T.C."/>
            <person name="Huo Q.B."/>
            <person name="Li W."/>
            <person name="Chen H.Y."/>
            <person name="Chen S.E."/>
            <person name="Zhou L.G."/>
            <person name="Ni X.B."/>
            <person name="Tian J.H."/>
            <person name="Sheng Y."/>
            <person name="Liu T."/>
            <person name="Pan Y.S."/>
            <person name="Xia L.Y."/>
            <person name="Li J."/>
            <person name="Zhao F."/>
            <person name="Cao W.C."/>
        </authorList>
    </citation>
    <scope>NUCLEOTIDE SEQUENCE [LARGE SCALE GENOMIC DNA]</scope>
    <source>
        <strain evidence="1">HaeL-2018</strain>
    </source>
</reference>
<keyword evidence="2" id="KW-1185">Reference proteome</keyword>
<name>A0A9J6GL50_HAELO</name>
<evidence type="ECO:0000313" key="2">
    <source>
        <dbReference type="Proteomes" id="UP000821853"/>
    </source>
</evidence>
<dbReference type="OrthoDB" id="5984724at2759"/>
<evidence type="ECO:0000313" key="1">
    <source>
        <dbReference type="EMBL" id="KAH9375641.1"/>
    </source>
</evidence>
<dbReference type="VEuPathDB" id="VectorBase:HLOH_053681"/>
<organism evidence="1 2">
    <name type="scientific">Haemaphysalis longicornis</name>
    <name type="common">Bush tick</name>
    <dbReference type="NCBI Taxonomy" id="44386"/>
    <lineage>
        <taxon>Eukaryota</taxon>
        <taxon>Metazoa</taxon>
        <taxon>Ecdysozoa</taxon>
        <taxon>Arthropoda</taxon>
        <taxon>Chelicerata</taxon>
        <taxon>Arachnida</taxon>
        <taxon>Acari</taxon>
        <taxon>Parasitiformes</taxon>
        <taxon>Ixodida</taxon>
        <taxon>Ixodoidea</taxon>
        <taxon>Ixodidae</taxon>
        <taxon>Haemaphysalinae</taxon>
        <taxon>Haemaphysalis</taxon>
    </lineage>
</organism>
<dbReference type="AlphaFoldDB" id="A0A9J6GL50"/>
<dbReference type="Proteomes" id="UP000821853">
    <property type="component" value="Chromosome 5"/>
</dbReference>
<protein>
    <submittedName>
        <fullName evidence="1">Uncharacterized protein</fullName>
    </submittedName>
</protein>
<comment type="caution">
    <text evidence="1">The sequence shown here is derived from an EMBL/GenBank/DDBJ whole genome shotgun (WGS) entry which is preliminary data.</text>
</comment>
<accession>A0A9J6GL50</accession>
<sequence>MEAAGITLMKWTTHSDQVRKFLHQEQNAASREMAVLQESMVKVLGIAWHPAKGTFSLVMNALMGFLKSLTNTKRLVLDTASRVCDPGGWWMCLWRSVKTTLRRILREVNLSFEEIATVLTEGEAARFLRPLTFIESDISKPCALTAVDLLIGRRFTALPHEALNLATRVKRTDALLRQQYRK</sequence>
<dbReference type="EMBL" id="JABSTR010000007">
    <property type="protein sequence ID" value="KAH9375641.1"/>
    <property type="molecule type" value="Genomic_DNA"/>
</dbReference>
<gene>
    <name evidence="1" type="ORF">HPB48_021276</name>
</gene>
<proteinExistence type="predicted"/>